<protein>
    <submittedName>
        <fullName evidence="3">Uncharacterized protein LOC113797788</fullName>
    </submittedName>
</protein>
<dbReference type="Proteomes" id="UP000515146">
    <property type="component" value="Unplaced"/>
</dbReference>
<accession>A0A6P6YFK2</accession>
<gene>
    <name evidence="3" type="primary">LOC113797788</name>
</gene>
<dbReference type="InParanoid" id="A0A6P6YFK2"/>
<organism evidence="2 3">
    <name type="scientific">Dermatophagoides pteronyssinus</name>
    <name type="common">European house dust mite</name>
    <dbReference type="NCBI Taxonomy" id="6956"/>
    <lineage>
        <taxon>Eukaryota</taxon>
        <taxon>Metazoa</taxon>
        <taxon>Ecdysozoa</taxon>
        <taxon>Arthropoda</taxon>
        <taxon>Chelicerata</taxon>
        <taxon>Arachnida</taxon>
        <taxon>Acari</taxon>
        <taxon>Acariformes</taxon>
        <taxon>Sarcoptiformes</taxon>
        <taxon>Astigmata</taxon>
        <taxon>Psoroptidia</taxon>
        <taxon>Analgoidea</taxon>
        <taxon>Pyroglyphidae</taxon>
        <taxon>Dermatophagoidinae</taxon>
        <taxon>Dermatophagoides</taxon>
    </lineage>
</organism>
<proteinExistence type="predicted"/>
<feature type="region of interest" description="Disordered" evidence="1">
    <location>
        <begin position="168"/>
        <end position="207"/>
    </location>
</feature>
<evidence type="ECO:0000313" key="2">
    <source>
        <dbReference type="Proteomes" id="UP000515146"/>
    </source>
</evidence>
<dbReference type="AlphaFoldDB" id="A0A6P6YFK2"/>
<feature type="non-terminal residue" evidence="3">
    <location>
        <position position="245"/>
    </location>
</feature>
<name>A0A6P6YFK2_DERPT</name>
<feature type="region of interest" description="Disordered" evidence="1">
    <location>
        <begin position="1"/>
        <end position="27"/>
    </location>
</feature>
<keyword evidence="2" id="KW-1185">Reference proteome</keyword>
<feature type="compositionally biased region" description="Low complexity" evidence="1">
    <location>
        <begin position="1"/>
        <end position="26"/>
    </location>
</feature>
<evidence type="ECO:0000256" key="1">
    <source>
        <dbReference type="SAM" id="MobiDB-lite"/>
    </source>
</evidence>
<dbReference type="RefSeq" id="XP_027204027.1">
    <property type="nucleotide sequence ID" value="XM_027348226.1"/>
</dbReference>
<sequence length="245" mass="28196">MSETSSLSSLTLSPSTQSTPSSSSPPIKVGSYLKSGTFKIRNYNFPDLTPGLESISNNEMNVSELLKMDILSAIRSYCVEVEKLLSEDFYLVAPIKILEQISSRVEEEQMFKMTSVNYLKYIKIPSEERIRSVRKLVMKLAKEPPSSFEECFLQFLIRARESRKERLKSSQKWVYPPGPSQERRKEAAKSRAAQAEEARKRKSRMTLKGQIEELKMQLNEKNTLISALEKKIRDLEEEKTKTKKK</sequence>
<evidence type="ECO:0000313" key="3">
    <source>
        <dbReference type="RefSeq" id="XP_027204027.1"/>
    </source>
</evidence>
<dbReference type="KEGG" id="dpte:113797788"/>
<feature type="compositionally biased region" description="Basic and acidic residues" evidence="1">
    <location>
        <begin position="181"/>
        <end position="199"/>
    </location>
</feature>
<reference evidence="3" key="1">
    <citation type="submission" date="2025-08" db="UniProtKB">
        <authorList>
            <consortium name="RefSeq"/>
        </authorList>
    </citation>
    <scope>IDENTIFICATION</scope>
    <source>
        <strain evidence="3">Airmid</strain>
    </source>
</reference>